<dbReference type="MEROPS" id="C19.A40"/>
<reference evidence="16 17" key="1">
    <citation type="journal article" date="1998" name="Science">
        <title>Genome sequence of the nematode C. elegans: a platform for investigating biology.</title>
        <authorList>
            <consortium name="The C. elegans sequencing consortium"/>
            <person name="Sulson J.E."/>
            <person name="Waterston R."/>
        </authorList>
    </citation>
    <scope>NUCLEOTIDE SEQUENCE [LARGE SCALE GENOMIC DNA]</scope>
    <source>
        <strain evidence="16 17">Bristol N2</strain>
    </source>
</reference>
<dbReference type="PaxDb" id="6239-T22F3.2a"/>
<gene>
    <name evidence="16" type="ORF">CELE_T22F3.2</name>
    <name evidence="16 18" type="ORF">T22F3.2</name>
</gene>
<feature type="domain" description="USP" evidence="15">
    <location>
        <begin position="89"/>
        <end position="380"/>
    </location>
</feature>
<dbReference type="Bgee" id="WBGene00020695">
    <property type="expression patterns" value="Expressed in embryo and 4 other cell types or tissues"/>
</dbReference>
<dbReference type="STRING" id="6239.T22F3.2a.1"/>
<evidence type="ECO:0000256" key="4">
    <source>
        <dbReference type="ARBA" id="ARBA00012759"/>
    </source>
</evidence>
<comment type="similarity">
    <text evidence="3">Belongs to the peptidase C19 family.</text>
</comment>
<evidence type="ECO:0000256" key="1">
    <source>
        <dbReference type="ARBA" id="ARBA00000707"/>
    </source>
</evidence>
<dbReference type="InterPro" id="IPR050164">
    <property type="entry name" value="Peptidase_C19"/>
</dbReference>
<evidence type="ECO:0000256" key="5">
    <source>
        <dbReference type="ARBA" id="ARBA00022670"/>
    </source>
</evidence>
<evidence type="ECO:0007829" key="19">
    <source>
        <dbReference type="PeptideAtlas" id="H2L010"/>
    </source>
</evidence>
<dbReference type="GO" id="GO:0016579">
    <property type="term" value="P:protein deubiquitination"/>
    <property type="evidence" value="ECO:0007669"/>
    <property type="project" value="InterPro"/>
</dbReference>
<keyword evidence="19" id="KW-1267">Proteomics identification</keyword>
<dbReference type="EC" id="3.4.19.12" evidence="4"/>
<evidence type="ECO:0000256" key="8">
    <source>
        <dbReference type="ARBA" id="ARBA00022807"/>
    </source>
</evidence>
<protein>
    <recommendedName>
        <fullName evidence="9">Ubiquitin carboxyl-terminal hydrolase 36</fullName>
        <ecNumber evidence="4">3.4.19.12</ecNumber>
    </recommendedName>
    <alternativeName>
        <fullName evidence="12">Deubiquitinating enzyme 36</fullName>
    </alternativeName>
    <alternativeName>
        <fullName evidence="11">Protein scrawny</fullName>
    </alternativeName>
    <alternativeName>
        <fullName evidence="10">Ubiquitin thioesterase 36</fullName>
    </alternativeName>
    <alternativeName>
        <fullName evidence="13">Ubiquitin-specific-processing protease 36</fullName>
    </alternativeName>
</protein>
<keyword evidence="7 16" id="KW-0378">Hydrolase</keyword>
<dbReference type="GO" id="GO:0005829">
    <property type="term" value="C:cytosol"/>
    <property type="evidence" value="ECO:0000318"/>
    <property type="project" value="GO_Central"/>
</dbReference>
<dbReference type="GO" id="GO:0031647">
    <property type="term" value="P:regulation of protein stability"/>
    <property type="evidence" value="ECO:0000318"/>
    <property type="project" value="GO_Central"/>
</dbReference>
<evidence type="ECO:0000256" key="3">
    <source>
        <dbReference type="ARBA" id="ARBA00009085"/>
    </source>
</evidence>
<feature type="compositionally biased region" description="Basic and acidic residues" evidence="14">
    <location>
        <begin position="35"/>
        <end position="44"/>
    </location>
</feature>
<dbReference type="WormBase" id="T22F3.2a">
    <property type="protein sequence ID" value="CE47900"/>
    <property type="gene ID" value="WBGene00020695"/>
</dbReference>
<accession>H2L010</accession>
<organism evidence="16 17">
    <name type="scientific">Caenorhabditis elegans</name>
    <dbReference type="NCBI Taxonomy" id="6239"/>
    <lineage>
        <taxon>Eukaryota</taxon>
        <taxon>Metazoa</taxon>
        <taxon>Ecdysozoa</taxon>
        <taxon>Nematoda</taxon>
        <taxon>Chromadorea</taxon>
        <taxon>Rhabditida</taxon>
        <taxon>Rhabditina</taxon>
        <taxon>Rhabditomorpha</taxon>
        <taxon>Rhabditoidea</taxon>
        <taxon>Rhabditidae</taxon>
        <taxon>Peloderinae</taxon>
        <taxon>Caenorhabditis</taxon>
    </lineage>
</organism>
<dbReference type="eggNOG" id="KOG1865">
    <property type="taxonomic scope" value="Eukaryota"/>
</dbReference>
<keyword evidence="8" id="KW-0788">Thiol protease</keyword>
<dbReference type="Pfam" id="PF00443">
    <property type="entry name" value="UCH"/>
    <property type="match status" value="1"/>
</dbReference>
<dbReference type="MINT" id="H2L010"/>
<evidence type="ECO:0000256" key="2">
    <source>
        <dbReference type="ARBA" id="ARBA00004604"/>
    </source>
</evidence>
<evidence type="ECO:0000256" key="11">
    <source>
        <dbReference type="ARBA" id="ARBA00042154"/>
    </source>
</evidence>
<dbReference type="CTD" id="178779"/>
<dbReference type="PANTHER" id="PTHR24006">
    <property type="entry name" value="UBIQUITIN CARBOXYL-TERMINAL HYDROLASE"/>
    <property type="match status" value="1"/>
</dbReference>
<dbReference type="InterPro" id="IPR001394">
    <property type="entry name" value="Peptidase_C19_UCH"/>
</dbReference>
<dbReference type="CDD" id="cd02257">
    <property type="entry name" value="Peptidase_C19"/>
    <property type="match status" value="1"/>
</dbReference>
<dbReference type="AlphaFoldDB" id="H2L010"/>
<dbReference type="RefSeq" id="NP_741517.2">
    <property type="nucleotide sequence ID" value="NM_171442.7"/>
</dbReference>
<comment type="catalytic activity">
    <reaction evidence="1">
        <text>Thiol-dependent hydrolysis of ester, thioester, amide, peptide and isopeptide bonds formed by the C-terminal Gly of ubiquitin (a 76-residue protein attached to proteins as an intracellular targeting signal).</text>
        <dbReference type="EC" id="3.4.19.12"/>
    </reaction>
</comment>
<evidence type="ECO:0000256" key="9">
    <source>
        <dbReference type="ARBA" id="ARBA00039432"/>
    </source>
</evidence>
<dbReference type="Proteomes" id="UP000001940">
    <property type="component" value="Chromosome V"/>
</dbReference>
<dbReference type="GO" id="GO:0004843">
    <property type="term" value="F:cysteine-type deubiquitinase activity"/>
    <property type="evidence" value="ECO:0000318"/>
    <property type="project" value="GO_Central"/>
</dbReference>
<dbReference type="GO" id="GO:0042981">
    <property type="term" value="P:regulation of apoptotic process"/>
    <property type="evidence" value="ECO:0000318"/>
    <property type="project" value="GO_Central"/>
</dbReference>
<dbReference type="HOGENOM" id="CLU_060616_0_0_1"/>
<dbReference type="ExpressionAtlas" id="H2L010">
    <property type="expression patterns" value="baseline and differential"/>
</dbReference>
<dbReference type="PANTHER" id="PTHR24006:SF758">
    <property type="entry name" value="UBIQUITIN CARBOXYL-TERMINAL HYDROLASE 36"/>
    <property type="match status" value="1"/>
</dbReference>
<dbReference type="GO" id="GO:0005730">
    <property type="term" value="C:nucleolus"/>
    <property type="evidence" value="ECO:0007669"/>
    <property type="project" value="UniProtKB-SubCell"/>
</dbReference>
<dbReference type="InParanoid" id="H2L010"/>
<comment type="subcellular location">
    <subcellularLocation>
        <location evidence="2">Nucleus</location>
        <location evidence="2">Nucleolus</location>
    </subcellularLocation>
</comment>
<dbReference type="Gene3D" id="3.90.70.10">
    <property type="entry name" value="Cysteine proteinases"/>
    <property type="match status" value="1"/>
</dbReference>
<dbReference type="GO" id="GO:0005634">
    <property type="term" value="C:nucleus"/>
    <property type="evidence" value="ECO:0000318"/>
    <property type="project" value="GO_Central"/>
</dbReference>
<keyword evidence="17" id="KW-1185">Reference proteome</keyword>
<evidence type="ECO:0000313" key="17">
    <source>
        <dbReference type="Proteomes" id="UP000001940"/>
    </source>
</evidence>
<dbReference type="GO" id="GO:0006508">
    <property type="term" value="P:proteolysis"/>
    <property type="evidence" value="ECO:0007669"/>
    <property type="project" value="UniProtKB-KW"/>
</dbReference>
<dbReference type="EMBL" id="BX284605">
    <property type="protein sequence ID" value="CCD70896.2"/>
    <property type="molecule type" value="Genomic_DNA"/>
</dbReference>
<dbReference type="InterPro" id="IPR028889">
    <property type="entry name" value="USP"/>
</dbReference>
<evidence type="ECO:0000256" key="14">
    <source>
        <dbReference type="SAM" id="MobiDB-lite"/>
    </source>
</evidence>
<evidence type="ECO:0000256" key="13">
    <source>
        <dbReference type="ARBA" id="ARBA00043009"/>
    </source>
</evidence>
<dbReference type="PeptideAtlas" id="H2L010"/>
<dbReference type="InterPro" id="IPR038765">
    <property type="entry name" value="Papain-like_cys_pep_sf"/>
</dbReference>
<sequence length="393" mass="44864">MTVNEGWDSFKTNRWINFDTIPSSSSQNRPAPRAPEIEVNRKTPDSPSNRANRPRTLSDRGNEILDNHELVSSLYAWNWSELRENYPEKGIQNPSIYCYAISCVQLLSHVPAIVRILQDHQCQDTACLCCNWKKNFLQSHGHAGTINWFREAFKKDRKFNQGRQEDAHDALLAILGKLDKISVQSNPRLKGRKVADDLFGYSIRNEVQCPGCKNKHVYYEHNTVMTVRMLRKDPSGKSHSIKELMQALFTESKIFGYNCSKCKKKSDAPVKPTLLRAPQILLMHISRFSFDGWGKKISRPVTLNETLDVTSMATAGASTVYKLCGAVIHGGTTLDYGHYWCVARSRKREEQFVTLNDSSVSQHTNPRDALQSYIVLYRRREHLANVGNEKSMI</sequence>
<evidence type="ECO:0000313" key="18">
    <source>
        <dbReference type="WormBase" id="T22F3.2a"/>
    </source>
</evidence>
<evidence type="ECO:0000313" key="16">
    <source>
        <dbReference type="EMBL" id="CCD70896.2"/>
    </source>
</evidence>
<name>H2L010_CAEEL</name>
<evidence type="ECO:0000256" key="7">
    <source>
        <dbReference type="ARBA" id="ARBA00022801"/>
    </source>
</evidence>
<dbReference type="Reactome" id="R-CEL-9648002">
    <property type="pathway name" value="RAS processing"/>
</dbReference>
<evidence type="ECO:0000259" key="15">
    <source>
        <dbReference type="PROSITE" id="PS50235"/>
    </source>
</evidence>
<dbReference type="FunCoup" id="H2L010">
    <property type="interactions" value="198"/>
</dbReference>
<dbReference type="PhylomeDB" id="H2L010"/>
<evidence type="ECO:0000256" key="6">
    <source>
        <dbReference type="ARBA" id="ARBA00022786"/>
    </source>
</evidence>
<evidence type="ECO:0000256" key="10">
    <source>
        <dbReference type="ARBA" id="ARBA00041300"/>
    </source>
</evidence>
<dbReference type="Reactome" id="R-CEL-5689880">
    <property type="pathway name" value="Ub-specific processing proteases"/>
</dbReference>
<dbReference type="SUPFAM" id="SSF54001">
    <property type="entry name" value="Cysteine proteinases"/>
    <property type="match status" value="1"/>
</dbReference>
<dbReference type="GeneID" id="178779"/>
<dbReference type="AGR" id="WB:WBGene00020695"/>
<proteinExistence type="evidence at protein level"/>
<dbReference type="IntAct" id="H2L010">
    <property type="interactions" value="1"/>
</dbReference>
<dbReference type="OMA" id="CYAISCV"/>
<dbReference type="OrthoDB" id="420187at2759"/>
<feature type="region of interest" description="Disordered" evidence="14">
    <location>
        <begin position="21"/>
        <end position="60"/>
    </location>
</feature>
<dbReference type="SMR" id="H2L010"/>
<dbReference type="PROSITE" id="PS50235">
    <property type="entry name" value="USP_3"/>
    <property type="match status" value="1"/>
</dbReference>
<keyword evidence="5" id="KW-0645">Protease</keyword>
<evidence type="ECO:0000256" key="12">
    <source>
        <dbReference type="ARBA" id="ARBA00042420"/>
    </source>
</evidence>
<keyword evidence="6" id="KW-0833">Ubl conjugation pathway</keyword>